<comment type="caution">
    <text evidence="1">The sequence shown here is derived from an EMBL/GenBank/DDBJ whole genome shotgun (WGS) entry which is preliminary data.</text>
</comment>
<proteinExistence type="predicted"/>
<reference evidence="1" key="1">
    <citation type="journal article" date="2023" name="PLoS Negl. Trop. Dis.">
        <title>A genome sequence for Biomphalaria pfeifferi, the major vector snail for the human-infecting parasite Schistosoma mansoni.</title>
        <authorList>
            <person name="Bu L."/>
            <person name="Lu L."/>
            <person name="Laidemitt M.R."/>
            <person name="Zhang S.M."/>
            <person name="Mutuku M."/>
            <person name="Mkoji G."/>
            <person name="Steinauer M."/>
            <person name="Loker E.S."/>
        </authorList>
    </citation>
    <scope>NUCLEOTIDE SEQUENCE</scope>
    <source>
        <strain evidence="1">KasaAsao</strain>
    </source>
</reference>
<dbReference type="EMBL" id="JASAOG010000209">
    <property type="protein sequence ID" value="KAK0043911.1"/>
    <property type="molecule type" value="Genomic_DNA"/>
</dbReference>
<name>A0AAD8EYL9_BIOPF</name>
<reference evidence="1" key="2">
    <citation type="submission" date="2023-04" db="EMBL/GenBank/DDBJ databases">
        <authorList>
            <person name="Bu L."/>
            <person name="Lu L."/>
            <person name="Laidemitt M.R."/>
            <person name="Zhang S.M."/>
            <person name="Mutuku M."/>
            <person name="Mkoji G."/>
            <person name="Steinauer M."/>
            <person name="Loker E.S."/>
        </authorList>
    </citation>
    <scope>NUCLEOTIDE SEQUENCE</scope>
    <source>
        <strain evidence="1">KasaAsao</strain>
        <tissue evidence="1">Whole Snail</tissue>
    </source>
</reference>
<protein>
    <submittedName>
        <fullName evidence="1">Uncharacterized protein</fullName>
    </submittedName>
</protein>
<sequence length="234" mass="26822">MSSGAFKHHLCEQDKEAKLVITEAISYKLERNIHGYWPHYALHRNCHVFRHIGVLASKDQGSALVLEMDDWKDLPKCSLHAKITNLSIFDDELYVISSLDFQSLLFVFTNKEWKFVSEISGSDFIVLSKGRCIYIIDGKNCMIKCVMPTPVLHSEIKFPDMMRNPESALDFDKSILIFCSTDSNERSAVFSLEVPEHNWTDCGHLEGSAKNLVGLRNETKYLVLQRSYKDLTKI</sequence>
<gene>
    <name evidence="1" type="ORF">Bpfe_026685</name>
</gene>
<keyword evidence="2" id="KW-1185">Reference proteome</keyword>
<evidence type="ECO:0000313" key="2">
    <source>
        <dbReference type="Proteomes" id="UP001233172"/>
    </source>
</evidence>
<organism evidence="1 2">
    <name type="scientific">Biomphalaria pfeifferi</name>
    <name type="common">Bloodfluke planorb</name>
    <name type="synonym">Freshwater snail</name>
    <dbReference type="NCBI Taxonomy" id="112525"/>
    <lineage>
        <taxon>Eukaryota</taxon>
        <taxon>Metazoa</taxon>
        <taxon>Spiralia</taxon>
        <taxon>Lophotrochozoa</taxon>
        <taxon>Mollusca</taxon>
        <taxon>Gastropoda</taxon>
        <taxon>Heterobranchia</taxon>
        <taxon>Euthyneura</taxon>
        <taxon>Panpulmonata</taxon>
        <taxon>Hygrophila</taxon>
        <taxon>Lymnaeoidea</taxon>
        <taxon>Planorbidae</taxon>
        <taxon>Biomphalaria</taxon>
    </lineage>
</organism>
<evidence type="ECO:0000313" key="1">
    <source>
        <dbReference type="EMBL" id="KAK0043911.1"/>
    </source>
</evidence>
<accession>A0AAD8EYL9</accession>
<dbReference type="AlphaFoldDB" id="A0AAD8EYL9"/>
<dbReference type="Proteomes" id="UP001233172">
    <property type="component" value="Unassembled WGS sequence"/>
</dbReference>